<dbReference type="Gene3D" id="3.30.200.20">
    <property type="entry name" value="Phosphorylase Kinase, domain 1"/>
    <property type="match status" value="1"/>
</dbReference>
<dbReference type="SUPFAM" id="SSF56112">
    <property type="entry name" value="Protein kinase-like (PK-like)"/>
    <property type="match status" value="1"/>
</dbReference>
<keyword evidence="11" id="KW-1185">Reference proteome</keyword>
<dbReference type="Proteomes" id="UP001164390">
    <property type="component" value="Chromosome"/>
</dbReference>
<dbReference type="InterPro" id="IPR008271">
    <property type="entry name" value="Ser/Thr_kinase_AS"/>
</dbReference>
<feature type="domain" description="Protein kinase" evidence="9">
    <location>
        <begin position="10"/>
        <end position="268"/>
    </location>
</feature>
<dbReference type="PROSITE" id="PS00108">
    <property type="entry name" value="PROTEIN_KINASE_ST"/>
    <property type="match status" value="1"/>
</dbReference>
<evidence type="ECO:0000313" key="11">
    <source>
        <dbReference type="Proteomes" id="UP001164390"/>
    </source>
</evidence>
<dbReference type="CDD" id="cd14014">
    <property type="entry name" value="STKc_PknB_like"/>
    <property type="match status" value="1"/>
</dbReference>
<keyword evidence="8" id="KW-1133">Transmembrane helix</keyword>
<proteinExistence type="predicted"/>
<keyword evidence="6 7" id="KW-0067">ATP-binding</keyword>
<evidence type="ECO:0000256" key="5">
    <source>
        <dbReference type="ARBA" id="ARBA00022777"/>
    </source>
</evidence>
<protein>
    <recommendedName>
        <fullName evidence="1">non-specific serine/threonine protein kinase</fullName>
        <ecNumber evidence="1">2.7.11.1</ecNumber>
    </recommendedName>
</protein>
<accession>A0AA46TF24</accession>
<evidence type="ECO:0000256" key="2">
    <source>
        <dbReference type="ARBA" id="ARBA00022527"/>
    </source>
</evidence>
<dbReference type="Gene3D" id="1.10.510.10">
    <property type="entry name" value="Transferase(Phosphotransferase) domain 1"/>
    <property type="match status" value="1"/>
</dbReference>
<evidence type="ECO:0000256" key="7">
    <source>
        <dbReference type="PROSITE-ProRule" id="PRU10141"/>
    </source>
</evidence>
<reference evidence="10" key="1">
    <citation type="submission" date="2022-01" db="EMBL/GenBank/DDBJ databases">
        <title>Nocardioidaceae gen. sp. A5X3R13.</title>
        <authorList>
            <person name="Lopez Marin M.A."/>
            <person name="Uhlik O."/>
        </authorList>
    </citation>
    <scope>NUCLEOTIDE SEQUENCE</scope>
    <source>
        <strain evidence="10">A5X3R13</strain>
    </source>
</reference>
<dbReference type="Pfam" id="PF00069">
    <property type="entry name" value="Pkinase"/>
    <property type="match status" value="1"/>
</dbReference>
<dbReference type="PROSITE" id="PS50011">
    <property type="entry name" value="PROTEIN_KINASE_DOM"/>
    <property type="match status" value="1"/>
</dbReference>
<gene>
    <name evidence="10" type="ORF">L0C25_12525</name>
</gene>
<evidence type="ECO:0000256" key="1">
    <source>
        <dbReference type="ARBA" id="ARBA00012513"/>
    </source>
</evidence>
<dbReference type="KEGG" id="sgrg:L0C25_12525"/>
<keyword evidence="5 10" id="KW-0418">Kinase</keyword>
<dbReference type="GO" id="GO:0004674">
    <property type="term" value="F:protein serine/threonine kinase activity"/>
    <property type="evidence" value="ECO:0007669"/>
    <property type="project" value="UniProtKB-KW"/>
</dbReference>
<dbReference type="PANTHER" id="PTHR43289:SF6">
    <property type="entry name" value="SERINE_THREONINE-PROTEIN KINASE NEKL-3"/>
    <property type="match status" value="1"/>
</dbReference>
<keyword evidence="4 7" id="KW-0547">Nucleotide-binding</keyword>
<dbReference type="RefSeq" id="WP_271631988.1">
    <property type="nucleotide sequence ID" value="NZ_CP094970.1"/>
</dbReference>
<keyword evidence="2 10" id="KW-0723">Serine/threonine-protein kinase</keyword>
<evidence type="ECO:0000259" key="9">
    <source>
        <dbReference type="PROSITE" id="PS50011"/>
    </source>
</evidence>
<dbReference type="GO" id="GO:0005524">
    <property type="term" value="F:ATP binding"/>
    <property type="evidence" value="ECO:0007669"/>
    <property type="project" value="UniProtKB-UniRule"/>
</dbReference>
<dbReference type="EMBL" id="CP094970">
    <property type="protein sequence ID" value="UYM03383.1"/>
    <property type="molecule type" value="Genomic_DNA"/>
</dbReference>
<feature type="binding site" evidence="7">
    <location>
        <position position="39"/>
    </location>
    <ligand>
        <name>ATP</name>
        <dbReference type="ChEBI" id="CHEBI:30616"/>
    </ligand>
</feature>
<organism evidence="10 11">
    <name type="scientific">Solicola gregarius</name>
    <dbReference type="NCBI Taxonomy" id="2908642"/>
    <lineage>
        <taxon>Bacteria</taxon>
        <taxon>Bacillati</taxon>
        <taxon>Actinomycetota</taxon>
        <taxon>Actinomycetes</taxon>
        <taxon>Propionibacteriales</taxon>
        <taxon>Nocardioidaceae</taxon>
        <taxon>Solicola</taxon>
    </lineage>
</organism>
<keyword evidence="3" id="KW-0808">Transferase</keyword>
<evidence type="ECO:0000313" key="10">
    <source>
        <dbReference type="EMBL" id="UYM03383.1"/>
    </source>
</evidence>
<evidence type="ECO:0000256" key="3">
    <source>
        <dbReference type="ARBA" id="ARBA00022679"/>
    </source>
</evidence>
<dbReference type="PANTHER" id="PTHR43289">
    <property type="entry name" value="MITOGEN-ACTIVATED PROTEIN KINASE KINASE KINASE 20-RELATED"/>
    <property type="match status" value="1"/>
</dbReference>
<name>A0AA46TF24_9ACTN</name>
<evidence type="ECO:0000256" key="6">
    <source>
        <dbReference type="ARBA" id="ARBA00022840"/>
    </source>
</evidence>
<dbReference type="SMART" id="SM00220">
    <property type="entry name" value="S_TKc"/>
    <property type="match status" value="1"/>
</dbReference>
<dbReference type="EC" id="2.7.11.1" evidence="1"/>
<dbReference type="AlphaFoldDB" id="A0AA46TF24"/>
<keyword evidence="8" id="KW-0472">Membrane</keyword>
<dbReference type="InterPro" id="IPR000719">
    <property type="entry name" value="Prot_kinase_dom"/>
</dbReference>
<evidence type="ECO:0000256" key="8">
    <source>
        <dbReference type="SAM" id="Phobius"/>
    </source>
</evidence>
<feature type="transmembrane region" description="Helical" evidence="8">
    <location>
        <begin position="308"/>
        <end position="329"/>
    </location>
</feature>
<sequence>MSAPEALGRLRRVRRIGVGGFASVWLYHDTDLKSHVAVKALADNWAQRADVRERFLNEAQLLRATDSAHVVQVYDIGELPDQTPYFVMGFADKGTVADLIHDEPPALATTVDLVNQAAQGIADLHATGVIHRDIKPSNLLLRSDRMRGRRLLVADLGVAKAMMYASGMTQVVGTPAYMAPEQSEPGGPVDARADVHALGAVAYQLLTGRVVREGTLYGRRDAEAPDPPSAVADVPEALDDAVLRAVALDPVERWPDPLSFAAALRDAVGTTDETESATWQPSGADTTIRVARSTPTSTPPLKHRPRKAWLVAGLVAVLVGAVAVGGYLLGPWGDPEAGTPADPGDYCTVLQEDWDRIASTGGTAPDDYAVITDAVHRIRTAAPTGVEQRWAAVDDPLQDFRTVIEELDISWDDLTDDELDAEDRASAVGAMNRLSQRLDGVDLNAIAAVDTRERCGFVPRRIDIG</sequence>
<keyword evidence="8" id="KW-0812">Transmembrane</keyword>
<evidence type="ECO:0000256" key="4">
    <source>
        <dbReference type="ARBA" id="ARBA00022741"/>
    </source>
</evidence>
<dbReference type="InterPro" id="IPR017441">
    <property type="entry name" value="Protein_kinase_ATP_BS"/>
</dbReference>
<dbReference type="PROSITE" id="PS00107">
    <property type="entry name" value="PROTEIN_KINASE_ATP"/>
    <property type="match status" value="1"/>
</dbReference>
<dbReference type="InterPro" id="IPR011009">
    <property type="entry name" value="Kinase-like_dom_sf"/>
</dbReference>